<evidence type="ECO:0000256" key="1">
    <source>
        <dbReference type="SAM" id="MobiDB-lite"/>
    </source>
</evidence>
<organism evidence="2 3">
    <name type="scientific">Saguinus oedipus</name>
    <name type="common">Cotton-top tamarin</name>
    <name type="synonym">Oedipomidas oedipus</name>
    <dbReference type="NCBI Taxonomy" id="9490"/>
    <lineage>
        <taxon>Eukaryota</taxon>
        <taxon>Metazoa</taxon>
        <taxon>Chordata</taxon>
        <taxon>Craniata</taxon>
        <taxon>Vertebrata</taxon>
        <taxon>Euteleostomi</taxon>
        <taxon>Mammalia</taxon>
        <taxon>Eutheria</taxon>
        <taxon>Euarchontoglires</taxon>
        <taxon>Primates</taxon>
        <taxon>Haplorrhini</taxon>
        <taxon>Platyrrhini</taxon>
        <taxon>Cebidae</taxon>
        <taxon>Callitrichinae</taxon>
        <taxon>Saguinus</taxon>
    </lineage>
</organism>
<feature type="compositionally biased region" description="Basic and acidic residues" evidence="1">
    <location>
        <begin position="17"/>
        <end position="40"/>
    </location>
</feature>
<proteinExistence type="predicted"/>
<comment type="caution">
    <text evidence="2">The sequence shown here is derived from an EMBL/GenBank/DDBJ whole genome shotgun (WGS) entry which is preliminary data.</text>
</comment>
<name>A0ABQ9VXY9_SAGOE</name>
<evidence type="ECO:0000313" key="2">
    <source>
        <dbReference type="EMBL" id="KAK2114253.1"/>
    </source>
</evidence>
<feature type="region of interest" description="Disordered" evidence="1">
    <location>
        <begin position="13"/>
        <end position="52"/>
    </location>
</feature>
<accession>A0ABQ9VXY9</accession>
<reference evidence="2 3" key="1">
    <citation type="submission" date="2023-05" db="EMBL/GenBank/DDBJ databases">
        <title>B98-5 Cell Line De Novo Hybrid Assembly: An Optical Mapping Approach.</title>
        <authorList>
            <person name="Kananen K."/>
            <person name="Auerbach J.A."/>
            <person name="Kautto E."/>
            <person name="Blachly J.S."/>
        </authorList>
    </citation>
    <scope>NUCLEOTIDE SEQUENCE [LARGE SCALE GENOMIC DNA]</scope>
    <source>
        <strain evidence="2">B95-8</strain>
        <tissue evidence="2">Cell line</tissue>
    </source>
</reference>
<gene>
    <name evidence="2" type="ORF">P7K49_008519</name>
</gene>
<evidence type="ECO:0000313" key="3">
    <source>
        <dbReference type="Proteomes" id="UP001266305"/>
    </source>
</evidence>
<dbReference type="Proteomes" id="UP001266305">
    <property type="component" value="Unassembled WGS sequence"/>
</dbReference>
<keyword evidence="3" id="KW-1185">Reference proteome</keyword>
<feature type="region of interest" description="Disordered" evidence="1">
    <location>
        <begin position="140"/>
        <end position="161"/>
    </location>
</feature>
<feature type="compositionally biased region" description="Basic and acidic residues" evidence="1">
    <location>
        <begin position="142"/>
        <end position="161"/>
    </location>
</feature>
<sequence length="161" mass="18359">MLNRSHREMAQFVLTQRRKDGVRKPGPDCSKRDEKGKNIEPSHGTVPKVPQKTKTLMPNRKYHLENPKLRPELRLVSLSKAGIESGVLPDETGIESEILPSEAELRLECHPTRPKQRSRAFTSNQVLLFHDDDAGKGLLSLIKEKPVPKPDEDKEERLKKE</sequence>
<dbReference type="EMBL" id="JASSZA010000004">
    <property type="protein sequence ID" value="KAK2114253.1"/>
    <property type="molecule type" value="Genomic_DNA"/>
</dbReference>
<protein>
    <submittedName>
        <fullName evidence="2">Uncharacterized protein</fullName>
    </submittedName>
</protein>